<reference evidence="7" key="2">
    <citation type="journal article" date="2019" name="BMC Genomics">
        <title>Complete genome sequence analysis of the thermoacidophilic verrucomicrobial methanotroph 'Candidatus Methylacidiphilum kamchatkense' strain Kam1 and comparison with its closest relatives.</title>
        <authorList>
            <person name="Kruse T."/>
            <person name="Ratnadevi C.M."/>
            <person name="Erikstad H.A."/>
            <person name="Birkeland N.K."/>
        </authorList>
    </citation>
    <scope>NUCLEOTIDE SEQUENCE</scope>
    <source>
        <strain evidence="7">Kam1</strain>
    </source>
</reference>
<dbReference type="InterPro" id="IPR020045">
    <property type="entry name" value="DNA_polI_H3TH"/>
</dbReference>
<dbReference type="GO" id="GO:0008409">
    <property type="term" value="F:5'-3' exonuclease activity"/>
    <property type="evidence" value="ECO:0007669"/>
    <property type="project" value="InterPro"/>
</dbReference>
<dbReference type="Gene3D" id="3.40.50.1010">
    <property type="entry name" value="5'-nuclease"/>
    <property type="match status" value="1"/>
</dbReference>
<dbReference type="SUPFAM" id="SSF88723">
    <property type="entry name" value="PIN domain-like"/>
    <property type="match status" value="1"/>
</dbReference>
<dbReference type="InterPro" id="IPR002421">
    <property type="entry name" value="5-3_exonuclease"/>
</dbReference>
<dbReference type="Proteomes" id="UP000031594">
    <property type="component" value="Unassembled WGS sequence"/>
</dbReference>
<evidence type="ECO:0000256" key="1">
    <source>
        <dbReference type="ARBA" id="ARBA00022722"/>
    </source>
</evidence>
<evidence type="ECO:0000256" key="4">
    <source>
        <dbReference type="SAM" id="MobiDB-lite"/>
    </source>
</evidence>
<dbReference type="KEGG" id="mkc:kam1_474"/>
<keyword evidence="3" id="KW-0238">DNA-binding</keyword>
<reference evidence="6 8" key="1">
    <citation type="submission" date="2014-08" db="EMBL/GenBank/DDBJ databases">
        <title>Methylacidiphilum kamchatkense strain Kam1 draft genome sequence.</title>
        <authorList>
            <person name="Birkeland N.-K."/>
            <person name="Erikstad H.A."/>
        </authorList>
    </citation>
    <scope>NUCLEOTIDE SEQUENCE [LARGE SCALE GENOMIC DNA]</scope>
    <source>
        <strain evidence="6 8">Kam1</strain>
    </source>
</reference>
<evidence type="ECO:0000313" key="7">
    <source>
        <dbReference type="EMBL" id="QDQ41725.1"/>
    </source>
</evidence>
<dbReference type="PANTHER" id="PTHR42646">
    <property type="entry name" value="FLAP ENDONUCLEASE XNI"/>
    <property type="match status" value="1"/>
</dbReference>
<dbReference type="STRING" id="1202785.A946_05455"/>
<dbReference type="EC" id="2.7.7.7" evidence="7"/>
<keyword evidence="6" id="KW-0269">Exonuclease</keyword>
<evidence type="ECO:0000313" key="9">
    <source>
        <dbReference type="Proteomes" id="UP000315925"/>
    </source>
</evidence>
<dbReference type="SMART" id="SM00279">
    <property type="entry name" value="HhH2"/>
    <property type="match status" value="1"/>
</dbReference>
<gene>
    <name evidence="6" type="ORF">A946_05455</name>
    <name evidence="7" type="ORF">kam1_474</name>
</gene>
<keyword evidence="7" id="KW-0808">Transferase</keyword>
<evidence type="ECO:0000259" key="5">
    <source>
        <dbReference type="SMART" id="SM00475"/>
    </source>
</evidence>
<feature type="region of interest" description="Disordered" evidence="4">
    <location>
        <begin position="281"/>
        <end position="300"/>
    </location>
</feature>
<dbReference type="PANTHER" id="PTHR42646:SF2">
    <property type="entry name" value="5'-3' EXONUCLEASE FAMILY PROTEIN"/>
    <property type="match status" value="1"/>
</dbReference>
<accession>A0A0C1RLD6</accession>
<proteinExistence type="predicted"/>
<dbReference type="InterPro" id="IPR029060">
    <property type="entry name" value="PIN-like_dom_sf"/>
</dbReference>
<keyword evidence="8" id="KW-1185">Reference proteome</keyword>
<dbReference type="InterPro" id="IPR036279">
    <property type="entry name" value="5-3_exonuclease_C_sf"/>
</dbReference>
<dbReference type="InterPro" id="IPR038969">
    <property type="entry name" value="FEN"/>
</dbReference>
<dbReference type="GO" id="GO:0003677">
    <property type="term" value="F:DNA binding"/>
    <property type="evidence" value="ECO:0007669"/>
    <property type="project" value="UniProtKB-KW"/>
</dbReference>
<evidence type="ECO:0000313" key="8">
    <source>
        <dbReference type="Proteomes" id="UP000031594"/>
    </source>
</evidence>
<dbReference type="GO" id="GO:0003887">
    <property type="term" value="F:DNA-directed DNA polymerase activity"/>
    <property type="evidence" value="ECO:0007669"/>
    <property type="project" value="UniProtKB-EC"/>
</dbReference>
<dbReference type="InterPro" id="IPR008918">
    <property type="entry name" value="HhH2"/>
</dbReference>
<dbReference type="AlphaFoldDB" id="A0A0C1RLD6"/>
<keyword evidence="7" id="KW-0548">Nucleotidyltransferase</keyword>
<dbReference type="CDD" id="cd09859">
    <property type="entry name" value="PIN_53EXO"/>
    <property type="match status" value="1"/>
</dbReference>
<evidence type="ECO:0000313" key="6">
    <source>
        <dbReference type="EMBL" id="KIE58852.1"/>
    </source>
</evidence>
<keyword evidence="2" id="KW-0378">Hydrolase</keyword>
<protein>
    <submittedName>
        <fullName evidence="6">5'-3' exonuclease</fullName>
    </submittedName>
    <submittedName>
        <fullName evidence="7">DNA polymerase-1</fullName>
        <ecNumber evidence="7">2.7.7.7</ecNumber>
    </submittedName>
</protein>
<dbReference type="Proteomes" id="UP000315925">
    <property type="component" value="Chromosome"/>
</dbReference>
<dbReference type="CDD" id="cd09898">
    <property type="entry name" value="H3TH_53EXO"/>
    <property type="match status" value="1"/>
</dbReference>
<dbReference type="EMBL" id="CP037899">
    <property type="protein sequence ID" value="QDQ41725.1"/>
    <property type="molecule type" value="Genomic_DNA"/>
</dbReference>
<dbReference type="SUPFAM" id="SSF47807">
    <property type="entry name" value="5' to 3' exonuclease, C-terminal subdomain"/>
    <property type="match status" value="1"/>
</dbReference>
<dbReference type="EMBL" id="JQNX01000003">
    <property type="protein sequence ID" value="KIE58852.1"/>
    <property type="molecule type" value="Genomic_DNA"/>
</dbReference>
<dbReference type="OrthoDB" id="9806424at2"/>
<feature type="domain" description="5'-3' exonuclease" evidence="5">
    <location>
        <begin position="1"/>
        <end position="257"/>
    </location>
</feature>
<keyword evidence="1" id="KW-0540">Nuclease</keyword>
<feature type="compositionally biased region" description="Basic and acidic residues" evidence="4">
    <location>
        <begin position="281"/>
        <end position="293"/>
    </location>
</feature>
<dbReference type="RefSeq" id="WP_039721299.1">
    <property type="nucleotide sequence ID" value="NZ_CP037899.1"/>
</dbReference>
<dbReference type="SMART" id="SM00475">
    <property type="entry name" value="53EXOc"/>
    <property type="match status" value="1"/>
</dbReference>
<name>A0A0C1RLD6_9BACT</name>
<organism evidence="7 9">
    <name type="scientific">Methylacidiphilum kamchatkense Kam1</name>
    <dbReference type="NCBI Taxonomy" id="1202785"/>
    <lineage>
        <taxon>Bacteria</taxon>
        <taxon>Pseudomonadati</taxon>
        <taxon>Verrucomicrobiota</taxon>
        <taxon>Methylacidiphilae</taxon>
        <taxon>Methylacidiphilales</taxon>
        <taxon>Methylacidiphilaceae</taxon>
        <taxon>Methylacidiphilum (ex Ratnadevi et al. 2023)</taxon>
    </lineage>
</organism>
<dbReference type="Gene3D" id="1.10.150.20">
    <property type="entry name" value="5' to 3' exonuclease, C-terminal subdomain"/>
    <property type="match status" value="1"/>
</dbReference>
<dbReference type="GO" id="GO:0017108">
    <property type="term" value="F:5'-flap endonuclease activity"/>
    <property type="evidence" value="ECO:0007669"/>
    <property type="project" value="InterPro"/>
</dbReference>
<evidence type="ECO:0000256" key="3">
    <source>
        <dbReference type="ARBA" id="ARBA00023125"/>
    </source>
</evidence>
<dbReference type="InterPro" id="IPR020046">
    <property type="entry name" value="5-3_exonucl_a-hlix_arch_N"/>
</dbReference>
<reference evidence="9" key="3">
    <citation type="submission" date="2019-03" db="EMBL/GenBank/DDBJ databases">
        <title>Complete genome of Methylacidiphilum kamchatkense Kam1.</title>
        <authorList>
            <person name="Kruse T."/>
            <person name="Murarilal Ratnadevi C."/>
            <person name="Erikstad H.-A."/>
            <person name="Birkeland N.-K."/>
        </authorList>
    </citation>
    <scope>NUCLEOTIDE SEQUENCE [LARGE SCALE GENOMIC DNA]</scope>
    <source>
        <strain evidence="9">kam1</strain>
    </source>
</reference>
<evidence type="ECO:0000256" key="2">
    <source>
        <dbReference type="ARBA" id="ARBA00022801"/>
    </source>
</evidence>
<sequence>MRFLLVDGYYYAFRSFYAMPSLSTRSGEPTNAIYGLTIVIRRMLADLQPDFGAVVFDGGLPADRIALRSDYKANRPEIPNALKVQIPWLKELLKALGLTPIEVEGQEADDVIATYTKKAIEKNIDVVLATNDKDLLSLIGPHVSAYTVEKKKFRLITEKDIEEKWLVHPWQLPDLLALTGDSVDNIPGVPGIGKKTAAKWISRYGSLSALLNASDIPDKRFAQLIEENKELIMTNYKMLELKNDIPLPIPIEELRIKPNYAEQERLFKRFEFKKLAEALKEHPEKKSSEKSSENTDILFG</sequence>
<dbReference type="Pfam" id="PF02739">
    <property type="entry name" value="5_3_exonuc_N"/>
    <property type="match status" value="1"/>
</dbReference>
<dbReference type="GO" id="GO:0033567">
    <property type="term" value="P:DNA replication, Okazaki fragment processing"/>
    <property type="evidence" value="ECO:0007669"/>
    <property type="project" value="InterPro"/>
</dbReference>
<dbReference type="Pfam" id="PF01367">
    <property type="entry name" value="5_3_exonuc"/>
    <property type="match status" value="1"/>
</dbReference>
<dbReference type="FunFam" id="1.10.150.20:FF:000003">
    <property type="entry name" value="DNA polymerase I"/>
    <property type="match status" value="1"/>
</dbReference>